<gene>
    <name evidence="10" type="ORF">H8710_09185</name>
</gene>
<keyword evidence="4 8" id="KW-0547">Nucleotide-binding</keyword>
<proteinExistence type="inferred from homology"/>
<dbReference type="AlphaFoldDB" id="A0A926E645"/>
<dbReference type="EMBL" id="JACRSV010000002">
    <property type="protein sequence ID" value="MBC8560240.1"/>
    <property type="molecule type" value="Genomic_DNA"/>
</dbReference>
<evidence type="ECO:0000259" key="9">
    <source>
        <dbReference type="PROSITE" id="PS50893"/>
    </source>
</evidence>
<dbReference type="SUPFAM" id="SSF52540">
    <property type="entry name" value="P-loop containing nucleoside triphosphate hydrolases"/>
    <property type="match status" value="1"/>
</dbReference>
<keyword evidence="6" id="KW-1278">Translocase</keyword>
<dbReference type="InterPro" id="IPR030946">
    <property type="entry name" value="EcfA2"/>
</dbReference>
<dbReference type="NCBIfam" id="TIGR04521">
    <property type="entry name" value="ECF_ATPase_2"/>
    <property type="match status" value="1"/>
</dbReference>
<dbReference type="InterPro" id="IPR015856">
    <property type="entry name" value="ABC_transpr_CbiO/EcfA_su"/>
</dbReference>
<comment type="subunit">
    <text evidence="8">Forms a stable energy-coupling factor (ECF) transporter complex composed of 2 membrane-embedded substrate-binding proteins (S component), 2 ATP-binding proteins (A component) and 2 transmembrane proteins (T component).</text>
</comment>
<dbReference type="GO" id="GO:0043190">
    <property type="term" value="C:ATP-binding cassette (ABC) transporter complex"/>
    <property type="evidence" value="ECO:0007669"/>
    <property type="project" value="TreeGrafter"/>
</dbReference>
<dbReference type="SMART" id="SM00382">
    <property type="entry name" value="AAA"/>
    <property type="match status" value="1"/>
</dbReference>
<evidence type="ECO:0000256" key="2">
    <source>
        <dbReference type="ARBA" id="ARBA00022448"/>
    </source>
</evidence>
<dbReference type="Proteomes" id="UP000610760">
    <property type="component" value="Unassembled WGS sequence"/>
</dbReference>
<keyword evidence="2 8" id="KW-0813">Transport</keyword>
<dbReference type="NCBIfam" id="NF010158">
    <property type="entry name" value="PRK13637.1"/>
    <property type="match status" value="1"/>
</dbReference>
<evidence type="ECO:0000256" key="3">
    <source>
        <dbReference type="ARBA" id="ARBA00022475"/>
    </source>
</evidence>
<evidence type="ECO:0000256" key="1">
    <source>
        <dbReference type="ARBA" id="ARBA00004202"/>
    </source>
</evidence>
<dbReference type="EC" id="7.-.-.-" evidence="8"/>
<dbReference type="InterPro" id="IPR003593">
    <property type="entry name" value="AAA+_ATPase"/>
</dbReference>
<keyword evidence="5 8" id="KW-0067">ATP-binding</keyword>
<keyword evidence="7 8" id="KW-0472">Membrane</keyword>
<dbReference type="Gene3D" id="3.40.50.300">
    <property type="entry name" value="P-loop containing nucleotide triphosphate hydrolases"/>
    <property type="match status" value="1"/>
</dbReference>
<evidence type="ECO:0000256" key="6">
    <source>
        <dbReference type="ARBA" id="ARBA00022967"/>
    </source>
</evidence>
<evidence type="ECO:0000313" key="10">
    <source>
        <dbReference type="EMBL" id="MBC8560240.1"/>
    </source>
</evidence>
<dbReference type="InterPro" id="IPR003439">
    <property type="entry name" value="ABC_transporter-like_ATP-bd"/>
</dbReference>
<dbReference type="PANTHER" id="PTHR43553:SF27">
    <property type="entry name" value="ENERGY-COUPLING FACTOR TRANSPORTER ATP-BINDING PROTEIN ECFA2"/>
    <property type="match status" value="1"/>
</dbReference>
<dbReference type="PANTHER" id="PTHR43553">
    <property type="entry name" value="HEAVY METAL TRANSPORTER"/>
    <property type="match status" value="1"/>
</dbReference>
<dbReference type="InterPro" id="IPR027417">
    <property type="entry name" value="P-loop_NTPase"/>
</dbReference>
<comment type="caution">
    <text evidence="10">The sequence shown here is derived from an EMBL/GenBank/DDBJ whole genome shotgun (WGS) entry which is preliminary data.</text>
</comment>
<dbReference type="PROSITE" id="PS00211">
    <property type="entry name" value="ABC_TRANSPORTER_1"/>
    <property type="match status" value="1"/>
</dbReference>
<sequence>MVIKTENLTYVYGQGTPFQKTAVDNVNLTFEGGEIIGVIGHTGSGKSTLIQHFNGLLKPTAGKITLDGEDIWADKSRLRAVRFNVGLVFQYPEYQLFEETVYKDIAFGPKNMGLSEEEIDKRVREAAEFVGLRAELLEKSPFELSGGQKRRVAIAGVIAMEPKVLILDEPTAGLDPKGRNKILDQIKAYHDKVQNTILLVSHSMEDVANYADKVLVMNEAKVFAYDTVENVFARSDELKAIRLAVPQVTNVFHRLRDEGLDVPKNVYTVGYAKKKILKALEEKGVFPRA</sequence>
<dbReference type="InterPro" id="IPR017871">
    <property type="entry name" value="ABC_transporter-like_CS"/>
</dbReference>
<evidence type="ECO:0000256" key="4">
    <source>
        <dbReference type="ARBA" id="ARBA00022741"/>
    </source>
</evidence>
<evidence type="ECO:0000256" key="7">
    <source>
        <dbReference type="ARBA" id="ARBA00023136"/>
    </source>
</evidence>
<dbReference type="CDD" id="cd03225">
    <property type="entry name" value="ABC_cobalt_CbiO_domain1"/>
    <property type="match status" value="1"/>
</dbReference>
<dbReference type="GO" id="GO:0005524">
    <property type="term" value="F:ATP binding"/>
    <property type="evidence" value="ECO:0007669"/>
    <property type="project" value="UniProtKB-UniRule"/>
</dbReference>
<evidence type="ECO:0000256" key="5">
    <source>
        <dbReference type="ARBA" id="ARBA00022840"/>
    </source>
</evidence>
<dbReference type="InterPro" id="IPR050095">
    <property type="entry name" value="ECF_ABC_transporter_ATP-bd"/>
</dbReference>
<protein>
    <recommendedName>
        <fullName evidence="8">Energy-coupling factor transporter ATP-binding protein EcfA2</fullName>
        <ecNumber evidence="8">7.-.-.-</ecNumber>
    </recommendedName>
</protein>
<evidence type="ECO:0000313" key="11">
    <source>
        <dbReference type="Proteomes" id="UP000610760"/>
    </source>
</evidence>
<comment type="function">
    <text evidence="8">ATP-binding (A) component of a common energy-coupling factor (ECF) ABC-transporter complex.</text>
</comment>
<dbReference type="PROSITE" id="PS50893">
    <property type="entry name" value="ABC_TRANSPORTER_2"/>
    <property type="match status" value="1"/>
</dbReference>
<dbReference type="GO" id="GO:0042626">
    <property type="term" value="F:ATPase-coupled transmembrane transporter activity"/>
    <property type="evidence" value="ECO:0007669"/>
    <property type="project" value="TreeGrafter"/>
</dbReference>
<dbReference type="Pfam" id="PF00005">
    <property type="entry name" value="ABC_tran"/>
    <property type="match status" value="1"/>
</dbReference>
<feature type="domain" description="ABC transporter" evidence="9">
    <location>
        <begin position="3"/>
        <end position="244"/>
    </location>
</feature>
<reference evidence="10" key="1">
    <citation type="submission" date="2020-08" db="EMBL/GenBank/DDBJ databases">
        <title>Genome public.</title>
        <authorList>
            <person name="Liu C."/>
            <person name="Sun Q."/>
        </authorList>
    </citation>
    <scope>NUCLEOTIDE SEQUENCE</scope>
    <source>
        <strain evidence="10">NSJ-33</strain>
    </source>
</reference>
<dbReference type="GO" id="GO:0016887">
    <property type="term" value="F:ATP hydrolysis activity"/>
    <property type="evidence" value="ECO:0007669"/>
    <property type="project" value="InterPro"/>
</dbReference>
<comment type="similarity">
    <text evidence="8">Belongs to the ABC transporter superfamily. Energy-coupling factor EcfA family.</text>
</comment>
<keyword evidence="3 8" id="KW-1003">Cell membrane</keyword>
<keyword evidence="11" id="KW-1185">Reference proteome</keyword>
<name>A0A926E645_9FIRM</name>
<organism evidence="10 11">
    <name type="scientific">Fumia xinanensis</name>
    <dbReference type="NCBI Taxonomy" id="2763659"/>
    <lineage>
        <taxon>Bacteria</taxon>
        <taxon>Bacillati</taxon>
        <taxon>Bacillota</taxon>
        <taxon>Clostridia</taxon>
        <taxon>Eubacteriales</taxon>
        <taxon>Oscillospiraceae</taxon>
        <taxon>Fumia</taxon>
    </lineage>
</organism>
<accession>A0A926E645</accession>
<comment type="subcellular location">
    <subcellularLocation>
        <location evidence="1 8">Cell membrane</location>
        <topology evidence="1 8">Peripheral membrane protein</topology>
    </subcellularLocation>
</comment>
<dbReference type="FunFam" id="3.40.50.300:FF:000224">
    <property type="entry name" value="Energy-coupling factor transporter ATP-binding protein EcfA"/>
    <property type="match status" value="1"/>
</dbReference>
<evidence type="ECO:0000256" key="8">
    <source>
        <dbReference type="RuleBase" id="RU365104"/>
    </source>
</evidence>